<organism evidence="1 2">
    <name type="scientific">Glaciimonas immobilis</name>
    <dbReference type="NCBI Taxonomy" id="728004"/>
    <lineage>
        <taxon>Bacteria</taxon>
        <taxon>Pseudomonadati</taxon>
        <taxon>Pseudomonadota</taxon>
        <taxon>Betaproteobacteria</taxon>
        <taxon>Burkholderiales</taxon>
        <taxon>Oxalobacteraceae</taxon>
        <taxon>Glaciimonas</taxon>
    </lineage>
</organism>
<gene>
    <name evidence="1" type="ORF">HNR39_000891</name>
</gene>
<accession>A0A840RR54</accession>
<keyword evidence="2" id="KW-1185">Reference proteome</keyword>
<protein>
    <submittedName>
        <fullName evidence="1">Uncharacterized protein</fullName>
    </submittedName>
</protein>
<dbReference type="EMBL" id="JACHHQ010000001">
    <property type="protein sequence ID" value="MBB5199081.1"/>
    <property type="molecule type" value="Genomic_DNA"/>
</dbReference>
<dbReference type="AlphaFoldDB" id="A0A840RR54"/>
<dbReference type="RefSeq" id="WP_168053446.1">
    <property type="nucleotide sequence ID" value="NZ_JAAOZT010000002.1"/>
</dbReference>
<evidence type="ECO:0000313" key="2">
    <source>
        <dbReference type="Proteomes" id="UP000571084"/>
    </source>
</evidence>
<dbReference type="Proteomes" id="UP000571084">
    <property type="component" value="Unassembled WGS sequence"/>
</dbReference>
<sequence>MLSSISSGGNTPSSNLRKLSIQDLIDNTFNVIDPLTVKKDTDIAASLKQVAESGSDIKQQYIKGIKEKLSEVACADKEYIKNDICICSDFLNGIGDTKLSLKESLIQQSVNAIKIGLPTFTMANLFITDETSHDRESVNFNRLLPEVGLAAQNYGPLGRKILSEGLKHVLQGDKKEERYDKLVTVIFDEEPSNDAVKTSTSDYYQSHWAKFRNTLDELYDPTKLV</sequence>
<comment type="caution">
    <text evidence="1">The sequence shown here is derived from an EMBL/GenBank/DDBJ whole genome shotgun (WGS) entry which is preliminary data.</text>
</comment>
<proteinExistence type="predicted"/>
<name>A0A840RR54_9BURK</name>
<evidence type="ECO:0000313" key="1">
    <source>
        <dbReference type="EMBL" id="MBB5199081.1"/>
    </source>
</evidence>
<reference evidence="1 2" key="1">
    <citation type="submission" date="2020-08" db="EMBL/GenBank/DDBJ databases">
        <title>Genomic Encyclopedia of Type Strains, Phase IV (KMG-IV): sequencing the most valuable type-strain genomes for metagenomic binning, comparative biology and taxonomic classification.</title>
        <authorList>
            <person name="Goeker M."/>
        </authorList>
    </citation>
    <scope>NUCLEOTIDE SEQUENCE [LARGE SCALE GENOMIC DNA]</scope>
    <source>
        <strain evidence="1 2">DSM 23240</strain>
    </source>
</reference>